<evidence type="ECO:0000256" key="7">
    <source>
        <dbReference type="ARBA" id="ARBA00023315"/>
    </source>
</evidence>
<evidence type="ECO:0000256" key="6">
    <source>
        <dbReference type="ARBA" id="ARBA00023136"/>
    </source>
</evidence>
<dbReference type="FunCoup" id="A0A6J0PI27">
    <property type="interactions" value="2284"/>
</dbReference>
<dbReference type="InParanoid" id="A0A6J0PI27"/>
<organism evidence="10 11">
    <name type="scientific">Elaeis guineensis var. tenera</name>
    <name type="common">Oil palm</name>
    <dbReference type="NCBI Taxonomy" id="51953"/>
    <lineage>
        <taxon>Eukaryota</taxon>
        <taxon>Viridiplantae</taxon>
        <taxon>Streptophyta</taxon>
        <taxon>Embryophyta</taxon>
        <taxon>Tracheophyta</taxon>
        <taxon>Spermatophyta</taxon>
        <taxon>Magnoliopsida</taxon>
        <taxon>Liliopsida</taxon>
        <taxon>Arecaceae</taxon>
        <taxon>Arecoideae</taxon>
        <taxon>Cocoseae</taxon>
        <taxon>Elaeidinae</taxon>
        <taxon>Elaeis</taxon>
    </lineage>
</organism>
<keyword evidence="10" id="KW-1185">Reference proteome</keyword>
<evidence type="ECO:0000256" key="8">
    <source>
        <dbReference type="RuleBase" id="RU079119"/>
    </source>
</evidence>
<name>A0A6J0PI27_ELAGV</name>
<evidence type="ECO:0000256" key="4">
    <source>
        <dbReference type="ARBA" id="ARBA00022692"/>
    </source>
</evidence>
<keyword evidence="3 8" id="KW-0808">Transferase</keyword>
<feature type="transmembrane region" description="Helical" evidence="8">
    <location>
        <begin position="33"/>
        <end position="54"/>
    </location>
</feature>
<dbReference type="AlphaFoldDB" id="A0A6J0PI27"/>
<comment type="subcellular location">
    <subcellularLocation>
        <location evidence="1">Membrane</location>
        <topology evidence="1">Multi-pass membrane protein</topology>
    </subcellularLocation>
</comment>
<evidence type="ECO:0000256" key="5">
    <source>
        <dbReference type="ARBA" id="ARBA00022989"/>
    </source>
</evidence>
<evidence type="ECO:0000259" key="9">
    <source>
        <dbReference type="Pfam" id="PF01529"/>
    </source>
</evidence>
<dbReference type="PROSITE" id="PS50216">
    <property type="entry name" value="DHHC"/>
    <property type="match status" value="1"/>
</dbReference>
<dbReference type="GeneID" id="105045511"/>
<reference evidence="11" key="1">
    <citation type="submission" date="2025-08" db="UniProtKB">
        <authorList>
            <consortium name="RefSeq"/>
        </authorList>
    </citation>
    <scope>IDENTIFICATION</scope>
</reference>
<dbReference type="PANTHER" id="PTHR22883:SF320">
    <property type="entry name" value="S-ACYLTRANSFERASE"/>
    <property type="match status" value="1"/>
</dbReference>
<evidence type="ECO:0000256" key="2">
    <source>
        <dbReference type="ARBA" id="ARBA00008574"/>
    </source>
</evidence>
<dbReference type="GO" id="GO:0005794">
    <property type="term" value="C:Golgi apparatus"/>
    <property type="evidence" value="ECO:0007669"/>
    <property type="project" value="TreeGrafter"/>
</dbReference>
<protein>
    <recommendedName>
        <fullName evidence="8">S-acyltransferase</fullName>
        <ecNumber evidence="8">2.3.1.225</ecNumber>
    </recommendedName>
    <alternativeName>
        <fullName evidence="8">Palmitoyltransferase</fullName>
    </alternativeName>
</protein>
<dbReference type="GO" id="GO:0005783">
    <property type="term" value="C:endoplasmic reticulum"/>
    <property type="evidence" value="ECO:0007669"/>
    <property type="project" value="TreeGrafter"/>
</dbReference>
<accession>A0A6J0PI27</accession>
<dbReference type="Pfam" id="PF01529">
    <property type="entry name" value="DHHC"/>
    <property type="match status" value="1"/>
</dbReference>
<evidence type="ECO:0000313" key="10">
    <source>
        <dbReference type="Proteomes" id="UP000504607"/>
    </source>
</evidence>
<comment type="domain">
    <text evidence="8">The DHHC domain is required for palmitoyltransferase activity.</text>
</comment>
<keyword evidence="6 8" id="KW-0472">Membrane</keyword>
<comment type="similarity">
    <text evidence="2 8">Belongs to the DHHC palmitoyltransferase family.</text>
</comment>
<dbReference type="KEGG" id="egu:105045511"/>
<dbReference type="OrthoDB" id="4096362at2759"/>
<evidence type="ECO:0000256" key="3">
    <source>
        <dbReference type="ARBA" id="ARBA00022679"/>
    </source>
</evidence>
<dbReference type="PANTHER" id="PTHR22883">
    <property type="entry name" value="ZINC FINGER DHHC DOMAIN CONTAINING PROTEIN"/>
    <property type="match status" value="1"/>
</dbReference>
<dbReference type="Proteomes" id="UP000504607">
    <property type="component" value="Chromosome 5"/>
</dbReference>
<dbReference type="GO" id="GO:0016020">
    <property type="term" value="C:membrane"/>
    <property type="evidence" value="ECO:0007669"/>
    <property type="project" value="UniProtKB-SubCell"/>
</dbReference>
<proteinExistence type="inferred from homology"/>
<keyword evidence="7 8" id="KW-0012">Acyltransferase</keyword>
<keyword evidence="4 8" id="KW-0812">Transmembrane</keyword>
<feature type="domain" description="Palmitoyltransferase DHHC" evidence="9">
    <location>
        <begin position="153"/>
        <end position="277"/>
    </location>
</feature>
<dbReference type="RefSeq" id="XP_019706176.1">
    <property type="nucleotide sequence ID" value="XM_019850617.2"/>
</dbReference>
<sequence length="450" mass="51444">MSTQPTPKRVYQVWKGSNKFFCGGRLIFGPDAASLLLTMLLICGPAVTFCGHIISKIHQYNKTEHHDDQSYQPMLGFPVLFVTIGILILDLVFLFMTSGRDPGIVPRNLQPPEADEAFDMTTPSMEWISGRTPHLRLPRTREVLVDGFPVKVKYCDTCLLYRPPRTSHCSICNNCVQKFDHHCPWVGQCIGLRNYRFFFLFISTSTFLCIYVFIFSWLNIIGEKKNHHDSIRESIKGEVLSLVFIVYTFIAVWFVGGLTVFHLYLISTNQTTYENFRYRYDKKENPYNKGALGNFKELFFSKIPPSMNHFRSRVIEDTAEIGPCAPNIGMDITNPMGRNDREMGSKPDSDPPIPRMLQNLDYDAINENLNCKDRDQDDAVDPLALHIIQEPTDQEPRESDHIYEEADGAAVIEWVDKEVIEMVVDDRVDKESCSNGTSAPTDRVVHVLHT</sequence>
<comment type="catalytic activity">
    <reaction evidence="8">
        <text>L-cysteinyl-[protein] + hexadecanoyl-CoA = S-hexadecanoyl-L-cysteinyl-[protein] + CoA</text>
        <dbReference type="Rhea" id="RHEA:36683"/>
        <dbReference type="Rhea" id="RHEA-COMP:10131"/>
        <dbReference type="Rhea" id="RHEA-COMP:11032"/>
        <dbReference type="ChEBI" id="CHEBI:29950"/>
        <dbReference type="ChEBI" id="CHEBI:57287"/>
        <dbReference type="ChEBI" id="CHEBI:57379"/>
        <dbReference type="ChEBI" id="CHEBI:74151"/>
        <dbReference type="EC" id="2.3.1.225"/>
    </reaction>
</comment>
<feature type="transmembrane region" description="Helical" evidence="8">
    <location>
        <begin position="197"/>
        <end position="218"/>
    </location>
</feature>
<dbReference type="GO" id="GO:0006612">
    <property type="term" value="P:protein targeting to membrane"/>
    <property type="evidence" value="ECO:0007669"/>
    <property type="project" value="TreeGrafter"/>
</dbReference>
<dbReference type="InterPro" id="IPR001594">
    <property type="entry name" value="Palmitoyltrfase_DHHC"/>
</dbReference>
<gene>
    <name evidence="11" type="primary">LOC105045511</name>
</gene>
<dbReference type="InterPro" id="IPR039859">
    <property type="entry name" value="PFA4/ZDH16/20/ERF2-like"/>
</dbReference>
<evidence type="ECO:0000313" key="11">
    <source>
        <dbReference type="RefSeq" id="XP_019706176.1"/>
    </source>
</evidence>
<keyword evidence="5 8" id="KW-1133">Transmembrane helix</keyword>
<feature type="transmembrane region" description="Helical" evidence="8">
    <location>
        <begin position="75"/>
        <end position="96"/>
    </location>
</feature>
<feature type="transmembrane region" description="Helical" evidence="8">
    <location>
        <begin position="239"/>
        <end position="265"/>
    </location>
</feature>
<evidence type="ECO:0000256" key="1">
    <source>
        <dbReference type="ARBA" id="ARBA00004141"/>
    </source>
</evidence>
<dbReference type="GO" id="GO:0019706">
    <property type="term" value="F:protein-cysteine S-palmitoyltransferase activity"/>
    <property type="evidence" value="ECO:0007669"/>
    <property type="project" value="UniProtKB-EC"/>
</dbReference>
<dbReference type="EC" id="2.3.1.225" evidence="8"/>